<dbReference type="PANTHER" id="PTHR38479:SF2">
    <property type="entry name" value="WINGED HELIX DNA-BINDING DOMAIN-CONTAINING PROTEIN"/>
    <property type="match status" value="1"/>
</dbReference>
<protein>
    <submittedName>
        <fullName evidence="1">Winged helix DNA-binding domain-containing protein</fullName>
    </submittedName>
</protein>
<keyword evidence="2" id="KW-1185">Reference proteome</keyword>
<keyword evidence="1" id="KW-0238">DNA-binding</keyword>
<sequence length="393" mass="42282">MRHVSDSERRSRIAVRHALSPTHRLDSVEAVTRAMTVLHATEAATVHLAVAARTEGLTPADVDAALYDDRSVVKQLAMRRTLFVFPRDLLPAAWGSASARVATSERKRVAKAIAGAGIAADGDAWLDAARDATLARLAAGPASTTQLRAEVPELAGMIGGDTDKSWDRPVPVAPWVLTHLGLEGTIVRGRNGGHWRLNKPVWTRADDWLGDLDEPLDEAAGYAELVRRWLGTFGPGTTADIQWWLGSTKGAVTSALAALGAVEVALDDGTTGWLLPDDTDEVGPVEPWAALLPTLDPTVMGWKSRAFYLDPAHVPYLFDTNGNAGTTAWWDGRIVGCWVQDDEGVVRLSLLEDPGPDGHDALHAEAARLTAWLDGTVIGNVYASRQMKQARLP</sequence>
<dbReference type="Proteomes" id="UP001201161">
    <property type="component" value="Unassembled WGS sequence"/>
</dbReference>
<comment type="caution">
    <text evidence="1">The sequence shown here is derived from an EMBL/GenBank/DDBJ whole genome shotgun (WGS) entry which is preliminary data.</text>
</comment>
<organism evidence="1 2">
    <name type="scientific">Nocardioides potassii</name>
    <dbReference type="NCBI Taxonomy" id="2911371"/>
    <lineage>
        <taxon>Bacteria</taxon>
        <taxon>Bacillati</taxon>
        <taxon>Actinomycetota</taxon>
        <taxon>Actinomycetes</taxon>
        <taxon>Propionibacteriales</taxon>
        <taxon>Nocardioidaceae</taxon>
        <taxon>Nocardioides</taxon>
    </lineage>
</organism>
<accession>A0ABS9H9V9</accession>
<dbReference type="RefSeq" id="WP_236400512.1">
    <property type="nucleotide sequence ID" value="NZ_JAKJHZ010000005.1"/>
</dbReference>
<dbReference type="EMBL" id="JAKJHZ010000005">
    <property type="protein sequence ID" value="MCF6377234.1"/>
    <property type="molecule type" value="Genomic_DNA"/>
</dbReference>
<reference evidence="1 2" key="1">
    <citation type="submission" date="2022-01" db="EMBL/GenBank/DDBJ databases">
        <title>Nocardioides sp. nov., an actinomycete isolated from mining soil.</title>
        <authorList>
            <person name="Liu L."/>
        </authorList>
    </citation>
    <scope>NUCLEOTIDE SEQUENCE [LARGE SCALE GENOMIC DNA]</scope>
    <source>
        <strain evidence="1 2">KLBMP 9356</strain>
    </source>
</reference>
<gene>
    <name evidence="1" type="ORF">L2K70_06435</name>
</gene>
<proteinExistence type="predicted"/>
<evidence type="ECO:0000313" key="2">
    <source>
        <dbReference type="Proteomes" id="UP001201161"/>
    </source>
</evidence>
<dbReference type="PANTHER" id="PTHR38479">
    <property type="entry name" value="LMO0824 PROTEIN"/>
    <property type="match status" value="1"/>
</dbReference>
<evidence type="ECO:0000313" key="1">
    <source>
        <dbReference type="EMBL" id="MCF6377234.1"/>
    </source>
</evidence>
<name>A0ABS9H9V9_9ACTN</name>
<dbReference type="GO" id="GO:0003677">
    <property type="term" value="F:DNA binding"/>
    <property type="evidence" value="ECO:0007669"/>
    <property type="project" value="UniProtKB-KW"/>
</dbReference>
<dbReference type="InterPro" id="IPR009351">
    <property type="entry name" value="AlkZ-like"/>
</dbReference>
<dbReference type="Pfam" id="PF06224">
    <property type="entry name" value="AlkZ-like"/>
    <property type="match status" value="1"/>
</dbReference>